<dbReference type="RefSeq" id="WP_257767145.1">
    <property type="nucleotide sequence ID" value="NZ_CP102480.1"/>
</dbReference>
<dbReference type="AlphaFoldDB" id="A0A9J7AN98"/>
<gene>
    <name evidence="3" type="ORF">NUH88_14615</name>
</gene>
<proteinExistence type="predicted"/>
<evidence type="ECO:0000313" key="4">
    <source>
        <dbReference type="Proteomes" id="UP001060336"/>
    </source>
</evidence>
<accession>A0A9J7AN98</accession>
<dbReference type="PROSITE" id="PS51257">
    <property type="entry name" value="PROKAR_LIPOPROTEIN"/>
    <property type="match status" value="1"/>
</dbReference>
<keyword evidence="4" id="KW-1185">Reference proteome</keyword>
<feature type="signal peptide" evidence="2">
    <location>
        <begin position="1"/>
        <end position="29"/>
    </location>
</feature>
<evidence type="ECO:0000313" key="3">
    <source>
        <dbReference type="EMBL" id="UUX48638.1"/>
    </source>
</evidence>
<evidence type="ECO:0008006" key="5">
    <source>
        <dbReference type="Google" id="ProtNLM"/>
    </source>
</evidence>
<reference evidence="3" key="1">
    <citation type="submission" date="2022-08" db="EMBL/GenBank/DDBJ databases">
        <title>Nisaea acidiphila sp. nov., isolated from a marine algal debris and emended description of the genus Nisaea Urios et al. 2008.</title>
        <authorList>
            <person name="Kwon K."/>
        </authorList>
    </citation>
    <scope>NUCLEOTIDE SEQUENCE</scope>
    <source>
        <strain evidence="3">MEBiC11861</strain>
    </source>
</reference>
<keyword evidence="2" id="KW-0732">Signal</keyword>
<evidence type="ECO:0000256" key="2">
    <source>
        <dbReference type="SAM" id="SignalP"/>
    </source>
</evidence>
<evidence type="ECO:0000256" key="1">
    <source>
        <dbReference type="SAM" id="MobiDB-lite"/>
    </source>
</evidence>
<dbReference type="Proteomes" id="UP001060336">
    <property type="component" value="Chromosome"/>
</dbReference>
<feature type="region of interest" description="Disordered" evidence="1">
    <location>
        <begin position="34"/>
        <end position="72"/>
    </location>
</feature>
<protein>
    <recommendedName>
        <fullName evidence="5">Alginate export domain-containing protein</fullName>
    </recommendedName>
</protein>
<dbReference type="KEGG" id="naci:NUH88_14615"/>
<feature type="chain" id="PRO_5039919732" description="Alginate export domain-containing protein" evidence="2">
    <location>
        <begin position="30"/>
        <end position="594"/>
    </location>
</feature>
<sequence length="594" mass="67085">MQRQMTGAFRRLLLGALLASACGFAPDLAAQTVERQRPGATPPSEIEERKPLSSAIQRRVAPPTRKDPSNIAPIPDRWRLIEAVGVEESILDPYNRNPIKGDRPLFGTKDWFINILAISDTVAEPRSVPTPVGIQSSDDAGDYDLFGDADQFIFNQNFIFSASLIKGDTAYKPPDLEFRLTPVINYNYADVQERRVLYADPRQGTERTDTHFALQEAFVDYHIRNVSDRYDFDSVRVGIQPFSTDFRGFLFQDNQLGVRFFGDRDNNIYQYNLAWFRRLEKDTNSGLNDVDRKLREDDVFIANLYWQDFPSLGFQSQVTGVYNRNREGDDFFFDNNNFIQRPSSFGAERGRNYDIGYLGYNGDGHFGRLNLTTSFYYAFGNDRNSTFTNEDVDVSAFFAAAEPSVDFDWVRLRGSLVYASGDDDPFDGTHTGFDAIFENPQIAGSDTNYWIRQAIPLIGGGGVVLSNRNAMLPSLRGSKEHGQSNFANPGFRLIGAGADFDILPELRLSTNLNYMQFDETAVLEVARNQQDISRDIGWDLSAALIYRPFFSQNIVFRLSGAALFAGQGIKDLYGEQNGDDDMYYTVLANLILTY</sequence>
<name>A0A9J7AN98_9PROT</name>
<dbReference type="EMBL" id="CP102480">
    <property type="protein sequence ID" value="UUX48638.1"/>
    <property type="molecule type" value="Genomic_DNA"/>
</dbReference>
<organism evidence="3 4">
    <name type="scientific">Nisaea acidiphila</name>
    <dbReference type="NCBI Taxonomy" id="1862145"/>
    <lineage>
        <taxon>Bacteria</taxon>
        <taxon>Pseudomonadati</taxon>
        <taxon>Pseudomonadota</taxon>
        <taxon>Alphaproteobacteria</taxon>
        <taxon>Rhodospirillales</taxon>
        <taxon>Thalassobaculaceae</taxon>
        <taxon>Nisaea</taxon>
    </lineage>
</organism>